<reference evidence="8 9" key="1">
    <citation type="submission" date="2016-10" db="EMBL/GenBank/DDBJ databases">
        <authorList>
            <person name="de Groot N.N."/>
        </authorList>
    </citation>
    <scope>NUCLEOTIDE SEQUENCE [LARGE SCALE GENOMIC DNA]</scope>
    <source>
        <strain evidence="8 9">DSM 21001</strain>
    </source>
</reference>
<evidence type="ECO:0000313" key="8">
    <source>
        <dbReference type="EMBL" id="SFS18759.1"/>
    </source>
</evidence>
<accession>A0A1I6MSX2</accession>
<dbReference type="InterPro" id="IPR007168">
    <property type="entry name" value="Phageshock_PspC_N"/>
</dbReference>
<keyword evidence="4 6" id="KW-1133">Transmembrane helix</keyword>
<evidence type="ECO:0000256" key="2">
    <source>
        <dbReference type="ARBA" id="ARBA00022475"/>
    </source>
</evidence>
<proteinExistence type="predicted"/>
<evidence type="ECO:0000256" key="3">
    <source>
        <dbReference type="ARBA" id="ARBA00022692"/>
    </source>
</evidence>
<dbReference type="PANTHER" id="PTHR33885">
    <property type="entry name" value="PHAGE SHOCK PROTEIN C"/>
    <property type="match status" value="1"/>
</dbReference>
<gene>
    <name evidence="8" type="ORF">SAMN05421771_3556</name>
</gene>
<dbReference type="InterPro" id="IPR052027">
    <property type="entry name" value="PspC"/>
</dbReference>
<dbReference type="OrthoDB" id="7359894at2"/>
<dbReference type="AlphaFoldDB" id="A0A1I6MSX2"/>
<feature type="transmembrane region" description="Helical" evidence="6">
    <location>
        <begin position="56"/>
        <end position="80"/>
    </location>
</feature>
<evidence type="ECO:0000259" key="7">
    <source>
        <dbReference type="Pfam" id="PF04024"/>
    </source>
</evidence>
<keyword evidence="5 6" id="KW-0472">Membrane</keyword>
<feature type="domain" description="Phage shock protein PspC N-terminal" evidence="7">
    <location>
        <begin position="26"/>
        <end position="82"/>
    </location>
</feature>
<evidence type="ECO:0000256" key="4">
    <source>
        <dbReference type="ARBA" id="ARBA00022989"/>
    </source>
</evidence>
<dbReference type="EMBL" id="FOZL01000001">
    <property type="protein sequence ID" value="SFS18759.1"/>
    <property type="molecule type" value="Genomic_DNA"/>
</dbReference>
<evidence type="ECO:0000256" key="5">
    <source>
        <dbReference type="ARBA" id="ARBA00023136"/>
    </source>
</evidence>
<organism evidence="8 9">
    <name type="scientific">Granulicella pectinivorans</name>
    <dbReference type="NCBI Taxonomy" id="474950"/>
    <lineage>
        <taxon>Bacteria</taxon>
        <taxon>Pseudomonadati</taxon>
        <taxon>Acidobacteriota</taxon>
        <taxon>Terriglobia</taxon>
        <taxon>Terriglobales</taxon>
        <taxon>Acidobacteriaceae</taxon>
        <taxon>Granulicella</taxon>
    </lineage>
</organism>
<evidence type="ECO:0000313" key="9">
    <source>
        <dbReference type="Proteomes" id="UP000199024"/>
    </source>
</evidence>
<dbReference type="Pfam" id="PF04024">
    <property type="entry name" value="PspC"/>
    <property type="match status" value="1"/>
</dbReference>
<dbReference type="GO" id="GO:0005886">
    <property type="term" value="C:plasma membrane"/>
    <property type="evidence" value="ECO:0007669"/>
    <property type="project" value="UniProtKB-SubCell"/>
</dbReference>
<name>A0A1I6MSX2_9BACT</name>
<dbReference type="RefSeq" id="WP_089841189.1">
    <property type="nucleotide sequence ID" value="NZ_FOZL01000001.1"/>
</dbReference>
<dbReference type="PANTHER" id="PTHR33885:SF3">
    <property type="entry name" value="PHAGE SHOCK PROTEIN C"/>
    <property type="match status" value="1"/>
</dbReference>
<keyword evidence="2" id="KW-1003">Cell membrane</keyword>
<keyword evidence="3 6" id="KW-0812">Transmembrane</keyword>
<dbReference type="STRING" id="474950.SAMN05421771_3556"/>
<comment type="subcellular location">
    <subcellularLocation>
        <location evidence="1">Cell membrane</location>
        <topology evidence="1">Single-pass membrane protein</topology>
    </subcellularLocation>
</comment>
<sequence>MPFHWVPQFIAETERIFTTKPKGTGKILRPRHPRVIAGVCSGIAQYFGWDLATLRILVAVFTVASSGFLILAYAAAWVIIPEGQYALPADARATKS</sequence>
<protein>
    <submittedName>
        <fullName evidence="8">Phage shock protein C (PspC) family protein</fullName>
    </submittedName>
</protein>
<dbReference type="Proteomes" id="UP000199024">
    <property type="component" value="Unassembled WGS sequence"/>
</dbReference>
<evidence type="ECO:0000256" key="6">
    <source>
        <dbReference type="SAM" id="Phobius"/>
    </source>
</evidence>
<evidence type="ECO:0000256" key="1">
    <source>
        <dbReference type="ARBA" id="ARBA00004162"/>
    </source>
</evidence>
<keyword evidence="9" id="KW-1185">Reference proteome</keyword>